<comment type="caution">
    <text evidence="2">The sequence shown here is derived from an EMBL/GenBank/DDBJ whole genome shotgun (WGS) entry which is preliminary data.</text>
</comment>
<feature type="domain" description="Flagellin C-terminal" evidence="1">
    <location>
        <begin position="260"/>
        <end position="328"/>
    </location>
</feature>
<gene>
    <name evidence="2" type="ORF">DI556_11195</name>
</gene>
<sequence length="334" mass="34028">MKVTGSSDLGRLAALKRSTAETRAALSNAGTEMTTGLRSSRYEATAGNITRIFAIERSLDRNAVFANTIALTEVRVDTAQHALGLILAPLQELSAALPSAVSMGDAQASMVHARSARNAFTDTVNALNTQSGGLSLFAGIATDGPALAPAATILAELDGLAGGAATPAAAIAAVNAYFAPGGGFFATGYLGAATDPAAVDVGEGRRLDYAIRADAAELVDALRSQALAAVVAGGAFDGDLAAQREILAAAGAAMLGAKEGILDLRSALGVTQQALETAKAARTAEKDTLDLARNAILTVDPTEAASVFQALETQLETIFTVTARLSELNYAKYM</sequence>
<name>A0A2W5NA37_RHOSU</name>
<protein>
    <recommendedName>
        <fullName evidence="1">Flagellin C-terminal domain-containing protein</fullName>
    </recommendedName>
</protein>
<evidence type="ECO:0000313" key="3">
    <source>
        <dbReference type="Proteomes" id="UP000249185"/>
    </source>
</evidence>
<dbReference type="InterPro" id="IPR046358">
    <property type="entry name" value="Flagellin_C"/>
</dbReference>
<proteinExistence type="predicted"/>
<dbReference type="SUPFAM" id="SSF64518">
    <property type="entry name" value="Phase 1 flagellin"/>
    <property type="match status" value="1"/>
</dbReference>
<dbReference type="AlphaFoldDB" id="A0A2W5NA37"/>
<evidence type="ECO:0000313" key="2">
    <source>
        <dbReference type="EMBL" id="PZQ49428.1"/>
    </source>
</evidence>
<evidence type="ECO:0000259" key="1">
    <source>
        <dbReference type="Pfam" id="PF00700"/>
    </source>
</evidence>
<dbReference type="Proteomes" id="UP000249185">
    <property type="component" value="Unassembled WGS sequence"/>
</dbReference>
<organism evidence="2 3">
    <name type="scientific">Rhodovulum sulfidophilum</name>
    <name type="common">Rhodobacter sulfidophilus</name>
    <dbReference type="NCBI Taxonomy" id="35806"/>
    <lineage>
        <taxon>Bacteria</taxon>
        <taxon>Pseudomonadati</taxon>
        <taxon>Pseudomonadota</taxon>
        <taxon>Alphaproteobacteria</taxon>
        <taxon>Rhodobacterales</taxon>
        <taxon>Paracoccaceae</taxon>
        <taxon>Rhodovulum</taxon>
    </lineage>
</organism>
<dbReference type="Pfam" id="PF00700">
    <property type="entry name" value="Flagellin_C"/>
    <property type="match status" value="1"/>
</dbReference>
<reference evidence="2 3" key="1">
    <citation type="submission" date="2017-08" db="EMBL/GenBank/DDBJ databases">
        <title>Infants hospitalized years apart are colonized by the same room-sourced microbial strains.</title>
        <authorList>
            <person name="Brooks B."/>
            <person name="Olm M.R."/>
            <person name="Firek B.A."/>
            <person name="Baker R."/>
            <person name="Thomas B.C."/>
            <person name="Morowitz M.J."/>
            <person name="Banfield J.F."/>
        </authorList>
    </citation>
    <scope>NUCLEOTIDE SEQUENCE [LARGE SCALE GENOMIC DNA]</scope>
    <source>
        <strain evidence="2">S2_005_002_R2_34</strain>
    </source>
</reference>
<accession>A0A2W5NA37</accession>
<dbReference type="EMBL" id="QFPW01000007">
    <property type="protein sequence ID" value="PZQ49428.1"/>
    <property type="molecule type" value="Genomic_DNA"/>
</dbReference>